<proteinExistence type="predicted"/>
<feature type="region of interest" description="Disordered" evidence="1">
    <location>
        <begin position="97"/>
        <end position="160"/>
    </location>
</feature>
<feature type="compositionally biased region" description="Polar residues" evidence="1">
    <location>
        <begin position="117"/>
        <end position="133"/>
    </location>
</feature>
<feature type="region of interest" description="Disordered" evidence="1">
    <location>
        <begin position="373"/>
        <end position="414"/>
    </location>
</feature>
<keyword evidence="3" id="KW-1185">Reference proteome</keyword>
<feature type="compositionally biased region" description="Basic and acidic residues" evidence="1">
    <location>
        <begin position="466"/>
        <end position="479"/>
    </location>
</feature>
<sequence length="549" mass="58858">MTSDLDTQVKTLVARAVCSVPFPNTPSNPPRTTLERLRQQLEIAERTHLEVRQNIVTLSLAAPPLAENPADASHYPTRDASAMQNILLIAGLNTPFRSSKPGTPTTPIGGSGPGTSYFSPSAPGTASTPTISQGRKPYYAPKAPGEAYFHPPPPHQKSPLPSVMTDAVVVVRALDTYNRHAAVGLQSLKKRIEAEKARERHKGAGHARGNRRRVSAGAIGRTPRAGMARRTVSAAGPTSVPPPPPPHPSPGSPRLRRTDPLPDTFSRHAKADEPPPPPAAAAEDRTELPLDPRAVLPVGLDPRMNSARAAMLRGASPTDEEDMQLDEPRRLGISQPEEWWEARPRRDAERDVEARPRADVEWDVDCLIEKQKKAVSKQHEKWKKEEERRERSGKESGEVSEVDGMEGVEMTGPAVPVVPESVEMTGPAVPVVPESVEMAGSPVPEGVEMTGMAGSAVPAFRSVELSAERPSSREKEKSPGKGSPGKGKRSPGKGSGSPGKESGSPGKKTEESPGRKLNGEREVKAGGSVAFIDRGRDPRLRHYMGGGCL</sequence>
<evidence type="ECO:0000313" key="2">
    <source>
        <dbReference type="EMBL" id="KAF2398229.1"/>
    </source>
</evidence>
<evidence type="ECO:0000313" key="3">
    <source>
        <dbReference type="Proteomes" id="UP000799640"/>
    </source>
</evidence>
<feature type="compositionally biased region" description="Pro residues" evidence="1">
    <location>
        <begin position="239"/>
        <end position="251"/>
    </location>
</feature>
<dbReference type="Proteomes" id="UP000799640">
    <property type="component" value="Unassembled WGS sequence"/>
</dbReference>
<evidence type="ECO:0000256" key="1">
    <source>
        <dbReference type="SAM" id="MobiDB-lite"/>
    </source>
</evidence>
<name>A0A6G1HQV6_9PEZI</name>
<feature type="region of interest" description="Disordered" evidence="1">
    <location>
        <begin position="438"/>
        <end position="549"/>
    </location>
</feature>
<feature type="compositionally biased region" description="Basic and acidic residues" evidence="1">
    <location>
        <begin position="507"/>
        <end position="524"/>
    </location>
</feature>
<feature type="region of interest" description="Disordered" evidence="1">
    <location>
        <begin position="196"/>
        <end position="333"/>
    </location>
</feature>
<protein>
    <submittedName>
        <fullName evidence="2">Uncharacterized protein</fullName>
    </submittedName>
</protein>
<gene>
    <name evidence="2" type="ORF">EJ06DRAFT_532589</name>
</gene>
<organism evidence="2 3">
    <name type="scientific">Trichodelitschia bisporula</name>
    <dbReference type="NCBI Taxonomy" id="703511"/>
    <lineage>
        <taxon>Eukaryota</taxon>
        <taxon>Fungi</taxon>
        <taxon>Dikarya</taxon>
        <taxon>Ascomycota</taxon>
        <taxon>Pezizomycotina</taxon>
        <taxon>Dothideomycetes</taxon>
        <taxon>Dothideomycetes incertae sedis</taxon>
        <taxon>Phaeotrichales</taxon>
        <taxon>Phaeotrichaceae</taxon>
        <taxon>Trichodelitschia</taxon>
    </lineage>
</organism>
<reference evidence="2" key="1">
    <citation type="journal article" date="2020" name="Stud. Mycol.">
        <title>101 Dothideomycetes genomes: a test case for predicting lifestyles and emergence of pathogens.</title>
        <authorList>
            <person name="Haridas S."/>
            <person name="Albert R."/>
            <person name="Binder M."/>
            <person name="Bloem J."/>
            <person name="Labutti K."/>
            <person name="Salamov A."/>
            <person name="Andreopoulos B."/>
            <person name="Baker S."/>
            <person name="Barry K."/>
            <person name="Bills G."/>
            <person name="Bluhm B."/>
            <person name="Cannon C."/>
            <person name="Castanera R."/>
            <person name="Culley D."/>
            <person name="Daum C."/>
            <person name="Ezra D."/>
            <person name="Gonzalez J."/>
            <person name="Henrissat B."/>
            <person name="Kuo A."/>
            <person name="Liang C."/>
            <person name="Lipzen A."/>
            <person name="Lutzoni F."/>
            <person name="Magnuson J."/>
            <person name="Mondo S."/>
            <person name="Nolan M."/>
            <person name="Ohm R."/>
            <person name="Pangilinan J."/>
            <person name="Park H.-J."/>
            <person name="Ramirez L."/>
            <person name="Alfaro M."/>
            <person name="Sun H."/>
            <person name="Tritt A."/>
            <person name="Yoshinaga Y."/>
            <person name="Zwiers L.-H."/>
            <person name="Turgeon B."/>
            <person name="Goodwin S."/>
            <person name="Spatafora J."/>
            <person name="Crous P."/>
            <person name="Grigoriev I."/>
        </authorList>
    </citation>
    <scope>NUCLEOTIDE SEQUENCE</scope>
    <source>
        <strain evidence="2">CBS 262.69</strain>
    </source>
</reference>
<feature type="compositionally biased region" description="Low complexity" evidence="1">
    <location>
        <begin position="98"/>
        <end position="108"/>
    </location>
</feature>
<dbReference type="AlphaFoldDB" id="A0A6G1HQV6"/>
<feature type="compositionally biased region" description="Basic residues" evidence="1">
    <location>
        <begin position="199"/>
        <end position="214"/>
    </location>
</feature>
<feature type="compositionally biased region" description="Basic and acidic residues" evidence="1">
    <location>
        <begin position="373"/>
        <end position="397"/>
    </location>
</feature>
<accession>A0A6G1HQV6</accession>
<dbReference type="EMBL" id="ML996701">
    <property type="protein sequence ID" value="KAF2398229.1"/>
    <property type="molecule type" value="Genomic_DNA"/>
</dbReference>
<feature type="compositionally biased region" description="Basic and acidic residues" evidence="1">
    <location>
        <begin position="256"/>
        <end position="273"/>
    </location>
</feature>